<dbReference type="EMBL" id="CP032382">
    <property type="protein sequence ID" value="AYB34782.1"/>
    <property type="molecule type" value="Genomic_DNA"/>
</dbReference>
<dbReference type="AlphaFoldDB" id="A0A385SVE0"/>
<sequence>MKITFLGTGTSQGVPVIGCRCEVCQSLDFRNKRLRTSIHVEISGQSFVVDTGPDFRQQMLRENVARLDAVLFTHAHRDHTAGLDDVRAYNFMQNSDMPVYGRQEVLDQLKMEFAYAFAKDAYPGLPRITLNQIDEKPFALNGVPVTPLPVLHLRLPVLGFRFGNFSYITDANIIPEETLDRLKGTEVLVLNALQIESHISHFNLSEALAMIDRIKPAKAYLTHISHKLGLHGAVEKKLPENVWLAYDGLQVELR</sequence>
<organism evidence="2 3">
    <name type="scientific">Chryseolinea soli</name>
    <dbReference type="NCBI Taxonomy" id="2321403"/>
    <lineage>
        <taxon>Bacteria</taxon>
        <taxon>Pseudomonadati</taxon>
        <taxon>Bacteroidota</taxon>
        <taxon>Cytophagia</taxon>
        <taxon>Cytophagales</taxon>
        <taxon>Fulvivirgaceae</taxon>
        <taxon>Chryseolinea</taxon>
    </lineage>
</organism>
<dbReference type="RefSeq" id="WP_119758040.1">
    <property type="nucleotide sequence ID" value="NZ_CP032382.1"/>
</dbReference>
<dbReference type="Proteomes" id="UP000266183">
    <property type="component" value="Chromosome"/>
</dbReference>
<evidence type="ECO:0000259" key="1">
    <source>
        <dbReference type="SMART" id="SM00849"/>
    </source>
</evidence>
<evidence type="ECO:0000313" key="2">
    <source>
        <dbReference type="EMBL" id="AYB34782.1"/>
    </source>
</evidence>
<dbReference type="Gene3D" id="3.60.15.10">
    <property type="entry name" value="Ribonuclease Z/Hydroxyacylglutathione hydrolase-like"/>
    <property type="match status" value="1"/>
</dbReference>
<dbReference type="InterPro" id="IPR001279">
    <property type="entry name" value="Metallo-B-lactamas"/>
</dbReference>
<reference evidence="3" key="1">
    <citation type="submission" date="2018-09" db="EMBL/GenBank/DDBJ databases">
        <title>Chryseolinea sp. KIS68-18 isolated from soil.</title>
        <authorList>
            <person name="Weon H.-Y."/>
            <person name="Kwon S.-W."/>
            <person name="Lee S.A."/>
        </authorList>
    </citation>
    <scope>NUCLEOTIDE SEQUENCE [LARGE SCALE GENOMIC DNA]</scope>
    <source>
        <strain evidence="3">KIS68-18</strain>
    </source>
</reference>
<accession>A0A385SVE0</accession>
<keyword evidence="2" id="KW-0378">Hydrolase</keyword>
<keyword evidence="3" id="KW-1185">Reference proteome</keyword>
<name>A0A385SVE0_9BACT</name>
<dbReference type="PANTHER" id="PTHR42663">
    <property type="entry name" value="HYDROLASE C777.06C-RELATED-RELATED"/>
    <property type="match status" value="1"/>
</dbReference>
<dbReference type="CDD" id="cd16279">
    <property type="entry name" value="metallo-hydrolase-like_MBL-fold"/>
    <property type="match status" value="1"/>
</dbReference>
<gene>
    <name evidence="2" type="ORF">D4L85_31235</name>
</gene>
<dbReference type="PANTHER" id="PTHR42663:SF6">
    <property type="entry name" value="HYDROLASE C777.06C-RELATED"/>
    <property type="match status" value="1"/>
</dbReference>
<protein>
    <submittedName>
        <fullName evidence="2">MBL fold metallo-hydrolase</fullName>
    </submittedName>
</protein>
<dbReference type="InterPro" id="IPR036866">
    <property type="entry name" value="RibonucZ/Hydroxyglut_hydro"/>
</dbReference>
<dbReference type="OrthoDB" id="9781189at2"/>
<dbReference type="SMART" id="SM00849">
    <property type="entry name" value="Lactamase_B"/>
    <property type="match status" value="1"/>
</dbReference>
<evidence type="ECO:0000313" key="3">
    <source>
        <dbReference type="Proteomes" id="UP000266183"/>
    </source>
</evidence>
<dbReference type="KEGG" id="chk:D4L85_31235"/>
<feature type="domain" description="Metallo-beta-lactamase" evidence="1">
    <location>
        <begin position="34"/>
        <end position="226"/>
    </location>
</feature>
<proteinExistence type="predicted"/>
<dbReference type="GO" id="GO:0016787">
    <property type="term" value="F:hydrolase activity"/>
    <property type="evidence" value="ECO:0007669"/>
    <property type="project" value="UniProtKB-KW"/>
</dbReference>
<dbReference type="Pfam" id="PF12706">
    <property type="entry name" value="Lactamase_B_2"/>
    <property type="match status" value="1"/>
</dbReference>
<dbReference type="SUPFAM" id="SSF56281">
    <property type="entry name" value="Metallo-hydrolase/oxidoreductase"/>
    <property type="match status" value="1"/>
</dbReference>